<dbReference type="OrthoDB" id="5244448at2759"/>
<protein>
    <submittedName>
        <fullName evidence="1">Uncharacterized protein</fullName>
    </submittedName>
</protein>
<organism evidence="1 2">
    <name type="scientific">Colletotrichum higginsianum (strain IMI 349063)</name>
    <name type="common">Crucifer anthracnose fungus</name>
    <dbReference type="NCBI Taxonomy" id="759273"/>
    <lineage>
        <taxon>Eukaryota</taxon>
        <taxon>Fungi</taxon>
        <taxon>Dikarya</taxon>
        <taxon>Ascomycota</taxon>
        <taxon>Pezizomycotina</taxon>
        <taxon>Sordariomycetes</taxon>
        <taxon>Hypocreomycetidae</taxon>
        <taxon>Glomerellales</taxon>
        <taxon>Glomerellaceae</taxon>
        <taxon>Colletotrichum</taxon>
        <taxon>Colletotrichum destructivum species complex</taxon>
    </lineage>
</organism>
<gene>
    <name evidence="1" type="ORF">CH63R_01894</name>
</gene>
<comment type="caution">
    <text evidence="1">The sequence shown here is derived from an EMBL/GenBank/DDBJ whole genome shotgun (WGS) entry which is preliminary data.</text>
</comment>
<dbReference type="RefSeq" id="XP_018161685.1">
    <property type="nucleotide sequence ID" value="XM_018296869.1"/>
</dbReference>
<reference evidence="2" key="1">
    <citation type="journal article" date="2017" name="BMC Genomics">
        <title>Gapless genome assembly of Colletotrichum higginsianum reveals chromosome structure and association of transposable elements with secondary metabolite gene clusters.</title>
        <authorList>
            <person name="Dallery J.-F."/>
            <person name="Lapalu N."/>
            <person name="Zampounis A."/>
            <person name="Pigne S."/>
            <person name="Luyten I."/>
            <person name="Amselem J."/>
            <person name="Wittenberg A.H.J."/>
            <person name="Zhou S."/>
            <person name="de Queiroz M.V."/>
            <person name="Robin G.P."/>
            <person name="Auger A."/>
            <person name="Hainaut M."/>
            <person name="Henrissat B."/>
            <person name="Kim K.-T."/>
            <person name="Lee Y.-H."/>
            <person name="Lespinet O."/>
            <person name="Schwartz D.C."/>
            <person name="Thon M.R."/>
            <person name="O'Connell R.J."/>
        </authorList>
    </citation>
    <scope>NUCLEOTIDE SEQUENCE [LARGE SCALE GENOMIC DNA]</scope>
    <source>
        <strain evidence="2">IMI 349063</strain>
    </source>
</reference>
<proteinExistence type="predicted"/>
<evidence type="ECO:0000313" key="1">
    <source>
        <dbReference type="EMBL" id="OBR13168.1"/>
    </source>
</evidence>
<evidence type="ECO:0000313" key="2">
    <source>
        <dbReference type="Proteomes" id="UP000092177"/>
    </source>
</evidence>
<keyword evidence="2" id="KW-1185">Reference proteome</keyword>
<dbReference type="VEuPathDB" id="FungiDB:CH63R_01894"/>
<accession>A0A1B7YMN5</accession>
<sequence length="72" mass="8031">MSSQALAAWVERSEFGAAAGVTIDSREYLRRLMEEYDIKIIKSDLVLQGASLAFKMVHGGPQPALYGHYLWS</sequence>
<dbReference type="EMBL" id="LTAN01000002">
    <property type="protein sequence ID" value="OBR13168.1"/>
    <property type="molecule type" value="Genomic_DNA"/>
</dbReference>
<dbReference type="GeneID" id="28860976"/>
<name>A0A1B7YMN5_COLHI</name>
<dbReference type="AlphaFoldDB" id="A0A1B7YMN5"/>
<dbReference type="Proteomes" id="UP000092177">
    <property type="component" value="Chromosome 2"/>
</dbReference>
<dbReference type="KEGG" id="chig:CH63R_01894"/>